<dbReference type="SUPFAM" id="SSF52540">
    <property type="entry name" value="P-loop containing nucleoside triphosphate hydrolases"/>
    <property type="match status" value="1"/>
</dbReference>
<sequence length="1924" mass="221423">MDCTCGNNDTLYRNQGEVFKLEERPEVLKFQVSGCGESVENINSETTERIEKDDIMNMKINTETYEENEEGHADIVANEILTKVSESFKNCKQLMTQESSNSEEAFGISPTLDLLDSVSSCNPTSTLSFSGVTNRDYNMRGKQTERVLGIQQSGARIDDVSEKNDMKQSKIKEECIMIEGVTFTNHQSHSSCQEKHSCNDRDAKEVHTENQDFNVNAADVFGDSSDSELEWEPIFSKKRLKYKKYVDFDREETDSDDDDSLIESDEDISLFKKSQRFHDEETNSTRIDKSFDYQIILNEGLNLSSGYINRFNDKNPRVLDRKPFYSNDCSEKEMYSKLNADPKKYMICSIYVEKPHISYCLPVKSDKIAEKIKIYGRSKAGQCFTEDEVLVQILNVDKAKHGHEKKYGKVIKRVKQHRYRDVKHPVFACVLDDRAGNLMIPLCKTIPKIHILDLYAKTKYPKHRKNYVDIYKYNTFDRALYFSDTQFISDDFREKFVFIVVFLTWSRRHIYPLGAVINILSTGSRSVNASLRVLDAMYRVPSLYGKQTVEQVNLILSNYTHNQQTSVDDRRDNLTSLRTFTIDADGAAALDDALSIETQEEGHRVGVHITDVTIFITKNDAADQEAKERVETFYSNIRKPRRLLPEPLSENVCSLLPNKERNCLSVFFVLDNDGEIIGLPIINSTIIQSHTKLSYLQVQNCLEGEMTDVDQIVATDVRQLFTLATKLRKRRLGNAMYASQLKDFDEFEARYLVEEFMVLANKCVTEKLLEVYPNQVPLLCLDPPSESNIKRWWSEHQSVVHVLLSLQDRSLMKDTVPSLESCLAGQDGQDINVSDEFLRIISRQDEIDLRLACKMLKVDELHPLQSTALHEWYSMQNKIIYKCSSQKRNESVDGECYHINGCPYTNFTSPLRRYFDMVVHRLVHCMIQKEKCCYTQEEIEDLCSYLNERADSARLYEEKCRSLIVAENLGPYSKLCTCIVVNVSDEGISLVAPAIYEIQRLFLSFKLLVMISKPKVTQNNEIKRMVRTKWKKRLYAFKSSEHSMHATDYKTVINIDPYKDIGFIPVKDWATLLIKVIHNQQDEEMAKAFKDMSKVVSRKNVAGPGNIVKDVSTEDFYDKDKETIAPCTEFSIDFSCGQTVNIQLSSVFQRGILTLCPQLFEMTKNIQFCLQHTDDPIKWLYRYSTLRTISTYRDENDYQKRWIPLVKMEAAICAVNNEESYVINNVPVLFDGKCGQFSLPVRYCQIRNILLNNMDHETNDDDEQSGEQKNQIVNLANDWLCVRTKMFFSTDNINVNDHQNYSYWIAHGKITSAEIRSRERRTERHATRRTYEILQKGKEKTRVTVDFQLHRTAPSIPSNAGEMYSTKCNIEMLIKSTVDRRTESYLKVLDGASILVKAIALGRKIPRLDQKHIRASGQSDRKVPFKSLQANNESQRDAINRSLVSAFSLIQGPPGSGKSYIAIKLLYLFSTINSEVKKREQVLFCGPSNKSVDNVARWTKKLLGDKCPKIARLYGRSIEGLEYPIPGSDFTSKRSMRYLKADENLRDVSVHHLIRQTGKPFAEKIREFDRKFRNEKYIPHFEEVSKYMALISKAAVEELQRHEVIMCTTGANIYQLIIDEAGMCTEPHCMAPIIANNVKQVILIGDHKQLRPIIKCKSAATLGMSKSLFERYAEDMKDTNYINNVQYTFLNMQYRMHPQLCKFPSKTFYNDKLETAQQVFSREHEKPSLALWPFPRTPHVLCHVDGSEEILTVSTEEGNEKSRSNAKEVIQVVKIFKYMVEEEKVDVKDINVISQYNAQCHALRKALEKERYNDCNVNTVVASQGGEWKYVIFSTVRSLPRYKIEPSPTLGWCTLNLGFITDHHQINVALTRAKRGLIIVGNTKLLMCDEVWKSLVKQYEASRCVVTSWEFPPRSPATADIAPA</sequence>
<evidence type="ECO:0000256" key="4">
    <source>
        <dbReference type="ARBA" id="ARBA00022806"/>
    </source>
</evidence>
<evidence type="ECO:0000256" key="2">
    <source>
        <dbReference type="ARBA" id="ARBA00022741"/>
    </source>
</evidence>
<dbReference type="FunFam" id="3.40.50.300:FF:001313">
    <property type="entry name" value="Helicase with zinc finger domain 2"/>
    <property type="match status" value="1"/>
</dbReference>
<proteinExistence type="inferred from homology"/>
<dbReference type="InterPro" id="IPR056787">
    <property type="entry name" value="OB_HELZ2"/>
</dbReference>
<gene>
    <name evidence="7" type="ORF">CHS0354_026456</name>
</gene>
<dbReference type="Pfam" id="PF13086">
    <property type="entry name" value="AAA_11"/>
    <property type="match status" value="1"/>
</dbReference>
<reference evidence="7" key="3">
    <citation type="submission" date="2023-05" db="EMBL/GenBank/DDBJ databases">
        <authorList>
            <person name="Smith C.H."/>
        </authorList>
    </citation>
    <scope>NUCLEOTIDE SEQUENCE</scope>
    <source>
        <strain evidence="7">CHS0354</strain>
        <tissue evidence="7">Mantle</tissue>
    </source>
</reference>
<dbReference type="PANTHER" id="PTHR43788">
    <property type="entry name" value="DNA2/NAM7 HELICASE FAMILY MEMBER"/>
    <property type="match status" value="1"/>
</dbReference>
<dbReference type="InterPro" id="IPR041679">
    <property type="entry name" value="DNA2/NAM7-like_C"/>
</dbReference>
<reference evidence="7" key="2">
    <citation type="journal article" date="2021" name="Genome Biol. Evol.">
        <title>Developing a high-quality reference genome for a parasitic bivalve with doubly uniparental inheritance (Bivalvia: Unionida).</title>
        <authorList>
            <person name="Smith C.H."/>
        </authorList>
    </citation>
    <scope>NUCLEOTIDE SEQUENCE</scope>
    <source>
        <strain evidence="7">CHS0354</strain>
        <tissue evidence="7">Mantle</tissue>
    </source>
</reference>
<keyword evidence="4" id="KW-0347">Helicase</keyword>
<name>A0AAE0VHX2_9BIVA</name>
<organism evidence="7 8">
    <name type="scientific">Potamilus streckersoni</name>
    <dbReference type="NCBI Taxonomy" id="2493646"/>
    <lineage>
        <taxon>Eukaryota</taxon>
        <taxon>Metazoa</taxon>
        <taxon>Spiralia</taxon>
        <taxon>Lophotrochozoa</taxon>
        <taxon>Mollusca</taxon>
        <taxon>Bivalvia</taxon>
        <taxon>Autobranchia</taxon>
        <taxon>Heteroconchia</taxon>
        <taxon>Palaeoheterodonta</taxon>
        <taxon>Unionida</taxon>
        <taxon>Unionoidea</taxon>
        <taxon>Unionidae</taxon>
        <taxon>Ambleminae</taxon>
        <taxon>Lampsilini</taxon>
        <taxon>Potamilus</taxon>
    </lineage>
</organism>
<dbReference type="GO" id="GO:0005524">
    <property type="term" value="F:ATP binding"/>
    <property type="evidence" value="ECO:0007669"/>
    <property type="project" value="UniProtKB-KW"/>
</dbReference>
<comment type="similarity">
    <text evidence="1">Belongs to the DNA2/NAM7 helicase family.</text>
</comment>
<dbReference type="InterPro" id="IPR041677">
    <property type="entry name" value="DNA2/NAM7_AAA_11"/>
</dbReference>
<keyword evidence="2" id="KW-0547">Nucleotide-binding</keyword>
<comment type="caution">
    <text evidence="7">The sequence shown here is derived from an EMBL/GenBank/DDBJ whole genome shotgun (WGS) entry which is preliminary data.</text>
</comment>
<dbReference type="PANTHER" id="PTHR43788:SF16">
    <property type="entry name" value="HELICASE WITH ZINC FINGER 2"/>
    <property type="match status" value="1"/>
</dbReference>
<dbReference type="InterPro" id="IPR027417">
    <property type="entry name" value="P-loop_NTPase"/>
</dbReference>
<dbReference type="InterPro" id="IPR047187">
    <property type="entry name" value="SF1_C_Upf1"/>
</dbReference>
<accession>A0AAE0VHX2</accession>
<dbReference type="GO" id="GO:0043139">
    <property type="term" value="F:5'-3' DNA helicase activity"/>
    <property type="evidence" value="ECO:0007669"/>
    <property type="project" value="TreeGrafter"/>
</dbReference>
<reference evidence="7" key="1">
    <citation type="journal article" date="2021" name="Genome Biol. Evol.">
        <title>A High-Quality Reference Genome for a Parasitic Bivalve with Doubly Uniparental Inheritance (Bivalvia: Unionida).</title>
        <authorList>
            <person name="Smith C.H."/>
        </authorList>
    </citation>
    <scope>NUCLEOTIDE SEQUENCE</scope>
    <source>
        <strain evidence="7">CHS0354</strain>
    </source>
</reference>
<dbReference type="Proteomes" id="UP001195483">
    <property type="component" value="Unassembled WGS sequence"/>
</dbReference>
<dbReference type="CDD" id="cd18808">
    <property type="entry name" value="SF1_C_Upf1"/>
    <property type="match status" value="1"/>
</dbReference>
<keyword evidence="8" id="KW-1185">Reference proteome</keyword>
<dbReference type="SMART" id="SM00955">
    <property type="entry name" value="RNB"/>
    <property type="match status" value="1"/>
</dbReference>
<dbReference type="Pfam" id="PF25049">
    <property type="entry name" value="OB_HELZ2"/>
    <property type="match status" value="1"/>
</dbReference>
<dbReference type="Gene3D" id="3.40.50.300">
    <property type="entry name" value="P-loop containing nucleotide triphosphate hydrolases"/>
    <property type="match status" value="2"/>
</dbReference>
<dbReference type="GO" id="GO:0004540">
    <property type="term" value="F:RNA nuclease activity"/>
    <property type="evidence" value="ECO:0007669"/>
    <property type="project" value="InterPro"/>
</dbReference>
<dbReference type="InterPro" id="IPR050534">
    <property type="entry name" value="Coronavir_polyprotein_1ab"/>
</dbReference>
<dbReference type="SUPFAM" id="SSF50249">
    <property type="entry name" value="Nucleic acid-binding proteins"/>
    <property type="match status" value="2"/>
</dbReference>
<dbReference type="GO" id="GO:0016787">
    <property type="term" value="F:hydrolase activity"/>
    <property type="evidence" value="ECO:0007669"/>
    <property type="project" value="UniProtKB-KW"/>
</dbReference>
<evidence type="ECO:0000313" key="8">
    <source>
        <dbReference type="Proteomes" id="UP001195483"/>
    </source>
</evidence>
<dbReference type="Pfam" id="PF00773">
    <property type="entry name" value="RNB"/>
    <property type="match status" value="1"/>
</dbReference>
<dbReference type="EMBL" id="JAEAOA010001578">
    <property type="protein sequence ID" value="KAK3577502.1"/>
    <property type="molecule type" value="Genomic_DNA"/>
</dbReference>
<protein>
    <recommendedName>
        <fullName evidence="6">RNB domain-containing protein</fullName>
    </recommendedName>
</protein>
<dbReference type="GO" id="GO:0003723">
    <property type="term" value="F:RNA binding"/>
    <property type="evidence" value="ECO:0007669"/>
    <property type="project" value="InterPro"/>
</dbReference>
<feature type="domain" description="RNB" evidence="6">
    <location>
        <begin position="571"/>
        <end position="929"/>
    </location>
</feature>
<keyword evidence="5" id="KW-0067">ATP-binding</keyword>
<evidence type="ECO:0000259" key="6">
    <source>
        <dbReference type="SMART" id="SM00955"/>
    </source>
</evidence>
<dbReference type="InterPro" id="IPR001900">
    <property type="entry name" value="RNase_II/R"/>
</dbReference>
<evidence type="ECO:0000256" key="1">
    <source>
        <dbReference type="ARBA" id="ARBA00007913"/>
    </source>
</evidence>
<dbReference type="Pfam" id="PF13087">
    <property type="entry name" value="AAA_12"/>
    <property type="match status" value="1"/>
</dbReference>
<evidence type="ECO:0000256" key="3">
    <source>
        <dbReference type="ARBA" id="ARBA00022801"/>
    </source>
</evidence>
<evidence type="ECO:0000256" key="5">
    <source>
        <dbReference type="ARBA" id="ARBA00022840"/>
    </source>
</evidence>
<evidence type="ECO:0000313" key="7">
    <source>
        <dbReference type="EMBL" id="KAK3577502.1"/>
    </source>
</evidence>
<keyword evidence="3" id="KW-0378">Hydrolase</keyword>
<dbReference type="InterPro" id="IPR012340">
    <property type="entry name" value="NA-bd_OB-fold"/>
</dbReference>